<keyword evidence="3" id="KW-0732">Signal</keyword>
<evidence type="ECO:0000313" key="5">
    <source>
        <dbReference type="EMBL" id="VDL65534.1"/>
    </source>
</evidence>
<dbReference type="Pfam" id="PF19030">
    <property type="entry name" value="TSP1_ADAMTS"/>
    <property type="match status" value="4"/>
</dbReference>
<dbReference type="InterPro" id="IPR000884">
    <property type="entry name" value="TSP1_rpt"/>
</dbReference>
<comment type="subcellular location">
    <subcellularLocation>
        <location evidence="1">Secreted</location>
    </subcellularLocation>
</comment>
<sequence length="373" mass="41692">MSIIFVNKSLITRTPYCVDTKSQARVNDQLCDDANSTKPEYEKPCETVDCEAEWFEGEWEPCSQTCGAKGEQYRVVYCHKVFANGRRITVDDGNCTTERPIVRQECNRFACPEWQAGPWSACSEKCGDAFQYRSVTCRSEKEGEEGKLLPAEACDADKNLESQRSCNLGPCTGLKFFTTDWKLCSKCNDTEETREVTCKDSQGRAYPLEKCLTDDEKEIPADSRACATQQPCIYEWTASQWSKCSTECGHGHKTRRVICAIHEEGGITVVDEALCQGEKPEAKTNCTNEEQCTGTWYSGPWTPCSAECGGGTQERLAVCLNYDKKPVPEWCDEAEMPTLTQECNTEECPSCFDSEFGCCPDNVTIATGDFNQV</sequence>
<organism evidence="7">
    <name type="scientific">Nippostrongylus brasiliensis</name>
    <name type="common">Rat hookworm</name>
    <dbReference type="NCBI Taxonomy" id="27835"/>
    <lineage>
        <taxon>Eukaryota</taxon>
        <taxon>Metazoa</taxon>
        <taxon>Ecdysozoa</taxon>
        <taxon>Nematoda</taxon>
        <taxon>Chromadorea</taxon>
        <taxon>Rhabditida</taxon>
        <taxon>Rhabditina</taxon>
        <taxon>Rhabditomorpha</taxon>
        <taxon>Strongyloidea</taxon>
        <taxon>Heligmosomidae</taxon>
        <taxon>Nippostrongylus</taxon>
    </lineage>
</organism>
<dbReference type="InterPro" id="IPR036383">
    <property type="entry name" value="TSP1_rpt_sf"/>
</dbReference>
<reference evidence="7" key="1">
    <citation type="submission" date="2017-02" db="UniProtKB">
        <authorList>
            <consortium name="WormBaseParasite"/>
        </authorList>
    </citation>
    <scope>IDENTIFICATION</scope>
</reference>
<dbReference type="AlphaFoldDB" id="A0A0N4XHE2"/>
<evidence type="ECO:0000313" key="6">
    <source>
        <dbReference type="Proteomes" id="UP000271162"/>
    </source>
</evidence>
<dbReference type="OMA" id="YINDYCA"/>
<keyword evidence="6" id="KW-1185">Reference proteome</keyword>
<reference evidence="5 6" key="2">
    <citation type="submission" date="2018-11" db="EMBL/GenBank/DDBJ databases">
        <authorList>
            <consortium name="Pathogen Informatics"/>
        </authorList>
    </citation>
    <scope>NUCLEOTIDE SEQUENCE [LARGE SCALE GENOMIC DNA]</scope>
</reference>
<evidence type="ECO:0000256" key="3">
    <source>
        <dbReference type="ARBA" id="ARBA00022729"/>
    </source>
</evidence>
<dbReference type="Proteomes" id="UP000271162">
    <property type="component" value="Unassembled WGS sequence"/>
</dbReference>
<dbReference type="GO" id="GO:0006508">
    <property type="term" value="P:proteolysis"/>
    <property type="evidence" value="ECO:0007669"/>
    <property type="project" value="TreeGrafter"/>
</dbReference>
<dbReference type="PANTHER" id="PTHR13723">
    <property type="entry name" value="ADAMTS A DISINTEGRIN AND METALLOPROTEASE WITH THROMBOSPONDIN MOTIFS PROTEASE"/>
    <property type="match status" value="1"/>
</dbReference>
<dbReference type="GO" id="GO:0030198">
    <property type="term" value="P:extracellular matrix organization"/>
    <property type="evidence" value="ECO:0007669"/>
    <property type="project" value="TreeGrafter"/>
</dbReference>
<name>A0A0N4XHE2_NIPBR</name>
<dbReference type="Gene3D" id="2.20.100.10">
    <property type="entry name" value="Thrombospondin type-1 (TSP1) repeat"/>
    <property type="match status" value="4"/>
</dbReference>
<dbReference type="GO" id="GO:0031012">
    <property type="term" value="C:extracellular matrix"/>
    <property type="evidence" value="ECO:0007669"/>
    <property type="project" value="TreeGrafter"/>
</dbReference>
<dbReference type="PROSITE" id="PS50092">
    <property type="entry name" value="TSP1"/>
    <property type="match status" value="4"/>
</dbReference>
<dbReference type="SUPFAM" id="SSF82895">
    <property type="entry name" value="TSP-1 type 1 repeat"/>
    <property type="match status" value="4"/>
</dbReference>
<evidence type="ECO:0000256" key="2">
    <source>
        <dbReference type="ARBA" id="ARBA00022525"/>
    </source>
</evidence>
<keyword evidence="2" id="KW-0964">Secreted</keyword>
<dbReference type="PANTHER" id="PTHR13723:SF281">
    <property type="entry name" value="PAPILIN"/>
    <property type="match status" value="1"/>
</dbReference>
<dbReference type="SMART" id="SM00209">
    <property type="entry name" value="TSP1"/>
    <property type="match status" value="5"/>
</dbReference>
<dbReference type="InterPro" id="IPR050439">
    <property type="entry name" value="ADAMTS_ADAMTS-like"/>
</dbReference>
<dbReference type="FunFam" id="2.20.100.10:FF:000005">
    <property type="entry name" value="ADAM metallopeptidase with thrombospondin type 1 motif 9"/>
    <property type="match status" value="1"/>
</dbReference>
<protein>
    <submittedName>
        <fullName evidence="7">Papilin (inferred by orthology to a C. elegans protein)</fullName>
    </submittedName>
</protein>
<keyword evidence="4" id="KW-0677">Repeat</keyword>
<gene>
    <name evidence="5" type="ORF">NBR_LOCUS1945</name>
</gene>
<accession>A0A0N4XHE2</accession>
<evidence type="ECO:0000313" key="7">
    <source>
        <dbReference type="WBParaSite" id="NBR_0000194401-mRNA-1"/>
    </source>
</evidence>
<dbReference type="WBParaSite" id="NBR_0000194401-mRNA-1">
    <property type="protein sequence ID" value="NBR_0000194401-mRNA-1"/>
    <property type="gene ID" value="NBR_0000194401"/>
</dbReference>
<evidence type="ECO:0000256" key="4">
    <source>
        <dbReference type="ARBA" id="ARBA00022737"/>
    </source>
</evidence>
<proteinExistence type="predicted"/>
<dbReference type="GO" id="GO:0009653">
    <property type="term" value="P:anatomical structure morphogenesis"/>
    <property type="evidence" value="ECO:0007669"/>
    <property type="project" value="UniProtKB-ARBA"/>
</dbReference>
<dbReference type="EMBL" id="UYSL01001884">
    <property type="protein sequence ID" value="VDL65534.1"/>
    <property type="molecule type" value="Genomic_DNA"/>
</dbReference>
<evidence type="ECO:0000256" key="1">
    <source>
        <dbReference type="ARBA" id="ARBA00004613"/>
    </source>
</evidence>
<dbReference type="GO" id="GO:0005576">
    <property type="term" value="C:extracellular region"/>
    <property type="evidence" value="ECO:0007669"/>
    <property type="project" value="UniProtKB-SubCell"/>
</dbReference>
<dbReference type="STRING" id="27835.A0A0N4XHE2"/>
<dbReference type="GO" id="GO:0004222">
    <property type="term" value="F:metalloendopeptidase activity"/>
    <property type="evidence" value="ECO:0007669"/>
    <property type="project" value="TreeGrafter"/>
</dbReference>